<dbReference type="Proteomes" id="UP001199469">
    <property type="component" value="Unassembled WGS sequence"/>
</dbReference>
<protein>
    <submittedName>
        <fullName evidence="3">ATP-binding protein</fullName>
    </submittedName>
</protein>
<accession>A0ABS8P9Q2</accession>
<sequence>MDASGVSADVAHGVVLAASEAIDNVIAHAYPAGALGPTTIDLTMVLDETDVVVTIADHGQWAEPTSTDLEHDASGHPARHGRGIILMNSHVDEVAIHHDSQGTSVLLRSRRAGDTRAVPEPG</sequence>
<evidence type="ECO:0000256" key="1">
    <source>
        <dbReference type="ARBA" id="ARBA00022527"/>
    </source>
</evidence>
<proteinExistence type="predicted"/>
<dbReference type="EMBL" id="JAJNDB010000002">
    <property type="protein sequence ID" value="MCD2194662.1"/>
    <property type="molecule type" value="Genomic_DNA"/>
</dbReference>
<dbReference type="SUPFAM" id="SSF55874">
    <property type="entry name" value="ATPase domain of HSP90 chaperone/DNA topoisomerase II/histidine kinase"/>
    <property type="match status" value="1"/>
</dbReference>
<dbReference type="InterPro" id="IPR003594">
    <property type="entry name" value="HATPase_dom"/>
</dbReference>
<evidence type="ECO:0000313" key="3">
    <source>
        <dbReference type="EMBL" id="MCD2194662.1"/>
    </source>
</evidence>
<feature type="domain" description="Histidine kinase/HSP90-like ATPase" evidence="2">
    <location>
        <begin position="3"/>
        <end position="108"/>
    </location>
</feature>
<keyword evidence="1" id="KW-0418">Kinase</keyword>
<keyword evidence="4" id="KW-1185">Reference proteome</keyword>
<keyword evidence="1" id="KW-0808">Transferase</keyword>
<dbReference type="PANTHER" id="PTHR35526:SF3">
    <property type="entry name" value="ANTI-SIGMA-F FACTOR RSBW"/>
    <property type="match status" value="1"/>
</dbReference>
<comment type="caution">
    <text evidence="3">The sequence shown here is derived from an EMBL/GenBank/DDBJ whole genome shotgun (WGS) entry which is preliminary data.</text>
</comment>
<dbReference type="PANTHER" id="PTHR35526">
    <property type="entry name" value="ANTI-SIGMA-F FACTOR RSBW-RELATED"/>
    <property type="match status" value="1"/>
</dbReference>
<keyword evidence="1" id="KW-0723">Serine/threonine-protein kinase</keyword>
<dbReference type="CDD" id="cd16936">
    <property type="entry name" value="HATPase_RsbW-like"/>
    <property type="match status" value="1"/>
</dbReference>
<keyword evidence="3" id="KW-0067">ATP-binding</keyword>
<organism evidence="3 4">
    <name type="scientific">Actinomycetospora endophytica</name>
    <dbReference type="NCBI Taxonomy" id="2291215"/>
    <lineage>
        <taxon>Bacteria</taxon>
        <taxon>Bacillati</taxon>
        <taxon>Actinomycetota</taxon>
        <taxon>Actinomycetes</taxon>
        <taxon>Pseudonocardiales</taxon>
        <taxon>Pseudonocardiaceae</taxon>
        <taxon>Actinomycetospora</taxon>
    </lineage>
</organism>
<dbReference type="InterPro" id="IPR050267">
    <property type="entry name" value="Anti-sigma-factor_SerPK"/>
</dbReference>
<dbReference type="Pfam" id="PF13581">
    <property type="entry name" value="HATPase_c_2"/>
    <property type="match status" value="1"/>
</dbReference>
<gene>
    <name evidence="3" type="ORF">LQ327_14915</name>
</gene>
<dbReference type="Gene3D" id="3.30.565.10">
    <property type="entry name" value="Histidine kinase-like ATPase, C-terminal domain"/>
    <property type="match status" value="1"/>
</dbReference>
<evidence type="ECO:0000259" key="2">
    <source>
        <dbReference type="Pfam" id="PF13581"/>
    </source>
</evidence>
<dbReference type="InterPro" id="IPR036890">
    <property type="entry name" value="HATPase_C_sf"/>
</dbReference>
<name>A0ABS8P9Q2_9PSEU</name>
<reference evidence="3 4" key="1">
    <citation type="submission" date="2021-11" db="EMBL/GenBank/DDBJ databases">
        <title>Draft genome sequence of Actinomycetospora sp. SF1 isolated from the rhizosphere soil.</title>
        <authorList>
            <person name="Duangmal K."/>
            <person name="Chantavorakit T."/>
        </authorList>
    </citation>
    <scope>NUCLEOTIDE SEQUENCE [LARGE SCALE GENOMIC DNA]</scope>
    <source>
        <strain evidence="3 4">TBRC 5722</strain>
    </source>
</reference>
<evidence type="ECO:0000313" key="4">
    <source>
        <dbReference type="Proteomes" id="UP001199469"/>
    </source>
</evidence>
<keyword evidence="3" id="KW-0547">Nucleotide-binding</keyword>
<dbReference type="GO" id="GO:0005524">
    <property type="term" value="F:ATP binding"/>
    <property type="evidence" value="ECO:0007669"/>
    <property type="project" value="UniProtKB-KW"/>
</dbReference>